<sequence length="347" mass="40863">MLTKYESKVLLRKRVKPNCLRCICETEWIWCSNRSLHGMEGVRVVFAKPSGFDSRIGVVLAWKERKRCINIIQTTNNVQFSGKFMKYESKVLLHETRNHGRISEMLMKSNWCLHAWTERESGLNIFRMRNRDRISETFTKCESKVLLRKSVNHVLTYFRREIVVRSLERSRIVMALKEHESCYTIFRTKSRLGLINVHKEKSRLDLRNVHEVRVNSLVTQERQSCPNIFRTRNRGRISEMFTKYEPKVLLRKIAKSRSDLRNIDKVRVKSLVAQERESCLNMFQMINHGRISETLNKSESKFLLRKSTEVPKANGAPRPGRLAECLASRAGSDTRRVSFWRLASRTR</sequence>
<gene>
    <name evidence="1" type="ORF">G2W53_010349</name>
</gene>
<name>A0A834WZ36_9FABA</name>
<dbReference type="Proteomes" id="UP000634136">
    <property type="component" value="Unassembled WGS sequence"/>
</dbReference>
<keyword evidence="2" id="KW-1185">Reference proteome</keyword>
<evidence type="ECO:0000313" key="2">
    <source>
        <dbReference type="Proteomes" id="UP000634136"/>
    </source>
</evidence>
<dbReference type="EMBL" id="JAAIUW010000004">
    <property type="protein sequence ID" value="KAF7835490.1"/>
    <property type="molecule type" value="Genomic_DNA"/>
</dbReference>
<evidence type="ECO:0000313" key="1">
    <source>
        <dbReference type="EMBL" id="KAF7835490.1"/>
    </source>
</evidence>
<protein>
    <submittedName>
        <fullName evidence="1">Uncharacterized protein</fullName>
    </submittedName>
</protein>
<accession>A0A834WZ36</accession>
<proteinExistence type="predicted"/>
<dbReference type="AlphaFoldDB" id="A0A834WZ36"/>
<comment type="caution">
    <text evidence="1">The sequence shown here is derived from an EMBL/GenBank/DDBJ whole genome shotgun (WGS) entry which is preliminary data.</text>
</comment>
<organism evidence="1 2">
    <name type="scientific">Senna tora</name>
    <dbReference type="NCBI Taxonomy" id="362788"/>
    <lineage>
        <taxon>Eukaryota</taxon>
        <taxon>Viridiplantae</taxon>
        <taxon>Streptophyta</taxon>
        <taxon>Embryophyta</taxon>
        <taxon>Tracheophyta</taxon>
        <taxon>Spermatophyta</taxon>
        <taxon>Magnoliopsida</taxon>
        <taxon>eudicotyledons</taxon>
        <taxon>Gunneridae</taxon>
        <taxon>Pentapetalae</taxon>
        <taxon>rosids</taxon>
        <taxon>fabids</taxon>
        <taxon>Fabales</taxon>
        <taxon>Fabaceae</taxon>
        <taxon>Caesalpinioideae</taxon>
        <taxon>Cassia clade</taxon>
        <taxon>Senna</taxon>
    </lineage>
</organism>
<reference evidence="1" key="1">
    <citation type="submission" date="2020-09" db="EMBL/GenBank/DDBJ databases">
        <title>Genome-Enabled Discovery of Anthraquinone Biosynthesis in Senna tora.</title>
        <authorList>
            <person name="Kang S.-H."/>
            <person name="Pandey R.P."/>
            <person name="Lee C.-M."/>
            <person name="Sim J.-S."/>
            <person name="Jeong J.-T."/>
            <person name="Choi B.-S."/>
            <person name="Jung M."/>
            <person name="Ginzburg D."/>
            <person name="Zhao K."/>
            <person name="Won S.Y."/>
            <person name="Oh T.-J."/>
            <person name="Yu Y."/>
            <person name="Kim N.-H."/>
            <person name="Lee O.R."/>
            <person name="Lee T.-H."/>
            <person name="Bashyal P."/>
            <person name="Kim T.-S."/>
            <person name="Lee W.-H."/>
            <person name="Kawkins C."/>
            <person name="Kim C.-K."/>
            <person name="Kim J.S."/>
            <person name="Ahn B.O."/>
            <person name="Rhee S.Y."/>
            <person name="Sohng J.K."/>
        </authorList>
    </citation>
    <scope>NUCLEOTIDE SEQUENCE</scope>
    <source>
        <tissue evidence="1">Leaf</tissue>
    </source>
</reference>